<keyword evidence="8" id="KW-0645">Protease</keyword>
<evidence type="ECO:0000259" key="12">
    <source>
        <dbReference type="Pfam" id="PF00561"/>
    </source>
</evidence>
<organism evidence="13 14">
    <name type="scientific">Sphingomonas colocasiae</name>
    <dbReference type="NCBI Taxonomy" id="1848973"/>
    <lineage>
        <taxon>Bacteria</taxon>
        <taxon>Pseudomonadati</taxon>
        <taxon>Pseudomonadota</taxon>
        <taxon>Alphaproteobacteria</taxon>
        <taxon>Sphingomonadales</taxon>
        <taxon>Sphingomonadaceae</taxon>
        <taxon>Sphingomonas</taxon>
    </lineage>
</organism>
<dbReference type="InterPro" id="IPR005944">
    <property type="entry name" value="Pro_iminopeptidase"/>
</dbReference>
<dbReference type="RefSeq" id="WP_222992346.1">
    <property type="nucleotide sequence ID" value="NZ_JAINVV010000011.1"/>
</dbReference>
<evidence type="ECO:0000256" key="2">
    <source>
        <dbReference type="ARBA" id="ARBA00004496"/>
    </source>
</evidence>
<dbReference type="SUPFAM" id="SSF53474">
    <property type="entry name" value="alpha/beta-Hydrolases"/>
    <property type="match status" value="1"/>
</dbReference>
<dbReference type="EMBL" id="JAINVV010000011">
    <property type="protein sequence ID" value="MBY8825249.1"/>
    <property type="molecule type" value="Genomic_DNA"/>
</dbReference>
<gene>
    <name evidence="13" type="ORF">K7G82_23300</name>
</gene>
<evidence type="ECO:0000256" key="5">
    <source>
        <dbReference type="ARBA" id="ARBA00021843"/>
    </source>
</evidence>
<evidence type="ECO:0000256" key="1">
    <source>
        <dbReference type="ARBA" id="ARBA00001585"/>
    </source>
</evidence>
<dbReference type="PANTHER" id="PTHR43722">
    <property type="entry name" value="PROLINE IMINOPEPTIDASE"/>
    <property type="match status" value="1"/>
</dbReference>
<keyword evidence="6" id="KW-0031">Aminopeptidase</keyword>
<evidence type="ECO:0000256" key="6">
    <source>
        <dbReference type="ARBA" id="ARBA00022438"/>
    </source>
</evidence>
<dbReference type="PANTHER" id="PTHR43722:SF1">
    <property type="entry name" value="PROLINE IMINOPEPTIDASE"/>
    <property type="match status" value="1"/>
</dbReference>
<dbReference type="Pfam" id="PF00561">
    <property type="entry name" value="Abhydrolase_1"/>
    <property type="match status" value="1"/>
</dbReference>
<proteinExistence type="inferred from homology"/>
<protein>
    <recommendedName>
        <fullName evidence="5">Proline iminopeptidase</fullName>
        <ecNumber evidence="4">3.4.11.5</ecNumber>
    </recommendedName>
    <alternativeName>
        <fullName evidence="10">Prolyl aminopeptidase</fullName>
    </alternativeName>
</protein>
<feature type="transmembrane region" description="Helical" evidence="11">
    <location>
        <begin position="12"/>
        <end position="33"/>
    </location>
</feature>
<evidence type="ECO:0000256" key="4">
    <source>
        <dbReference type="ARBA" id="ARBA00012568"/>
    </source>
</evidence>
<evidence type="ECO:0000256" key="8">
    <source>
        <dbReference type="ARBA" id="ARBA00022670"/>
    </source>
</evidence>
<evidence type="ECO:0000256" key="10">
    <source>
        <dbReference type="ARBA" id="ARBA00029605"/>
    </source>
</evidence>
<dbReference type="GO" id="GO:0016787">
    <property type="term" value="F:hydrolase activity"/>
    <property type="evidence" value="ECO:0007669"/>
    <property type="project" value="UniProtKB-KW"/>
</dbReference>
<dbReference type="Proteomes" id="UP000706039">
    <property type="component" value="Unassembled WGS sequence"/>
</dbReference>
<reference evidence="13 14" key="1">
    <citation type="submission" date="2021-08" db="EMBL/GenBank/DDBJ databases">
        <authorList>
            <person name="Tuo L."/>
        </authorList>
    </citation>
    <scope>NUCLEOTIDE SEQUENCE [LARGE SCALE GENOMIC DNA]</scope>
    <source>
        <strain evidence="13 14">JCM 31229</strain>
    </source>
</reference>
<keyword evidence="11" id="KW-1133">Transmembrane helix</keyword>
<dbReference type="Gene3D" id="3.40.50.1820">
    <property type="entry name" value="alpha/beta hydrolase"/>
    <property type="match status" value="1"/>
</dbReference>
<keyword evidence="11" id="KW-0812">Transmembrane</keyword>
<accession>A0ABS7PV69</accession>
<name>A0ABS7PV69_9SPHN</name>
<dbReference type="InterPro" id="IPR029058">
    <property type="entry name" value="AB_hydrolase_fold"/>
</dbReference>
<dbReference type="InterPro" id="IPR000073">
    <property type="entry name" value="AB_hydrolase_1"/>
</dbReference>
<dbReference type="PRINTS" id="PR00793">
    <property type="entry name" value="PROAMNOPTASE"/>
</dbReference>
<sequence length="389" mass="43196">MTKALAKRICRYALLISAIALLLFAMWLVGALWTRSQIQRINAGISEIYRADGVADQGYVTIGGVRQWITARAMSKGQPLLLYVHGGPGSAVSDFSYAFQKPWEDYFTVVQWDQRGFGRSAVDLDRMGPVTKDQLVADAIELIEVLRKRYRQDKVILVGHSFGTIIGASVARARPDLLHAYVGLGQVTNWPTLFQDSKDAMLAIARASGDKDFAARLTRIPPGPPASNVEAFGEWSGTIQAEAAPKGYFWYNARSGEDLARRTLSWPLLSPSLSLREFASTLFRDDSRKTRLPLVRSVAAWDFRKDLGRRFDVPMIFVSGRHDLTTPVGKTAELEREIDAPYKAMNILQHSAHVMFLEEPARLLKILTDEVLPLATAPVPAPARQGTGR</sequence>
<dbReference type="EC" id="3.4.11.5" evidence="4"/>
<evidence type="ECO:0000313" key="14">
    <source>
        <dbReference type="Proteomes" id="UP000706039"/>
    </source>
</evidence>
<keyword evidence="7" id="KW-0963">Cytoplasm</keyword>
<comment type="similarity">
    <text evidence="3">Belongs to the peptidase S33 family.</text>
</comment>
<keyword evidence="11" id="KW-0472">Membrane</keyword>
<comment type="caution">
    <text evidence="13">The sequence shown here is derived from an EMBL/GenBank/DDBJ whole genome shotgun (WGS) entry which is preliminary data.</text>
</comment>
<keyword evidence="14" id="KW-1185">Reference proteome</keyword>
<comment type="subcellular location">
    <subcellularLocation>
        <location evidence="2">Cytoplasm</location>
    </subcellularLocation>
</comment>
<evidence type="ECO:0000313" key="13">
    <source>
        <dbReference type="EMBL" id="MBY8825249.1"/>
    </source>
</evidence>
<evidence type="ECO:0000256" key="11">
    <source>
        <dbReference type="SAM" id="Phobius"/>
    </source>
</evidence>
<comment type="catalytic activity">
    <reaction evidence="1">
        <text>Release of N-terminal proline from a peptide.</text>
        <dbReference type="EC" id="3.4.11.5"/>
    </reaction>
</comment>
<feature type="domain" description="AB hydrolase-1" evidence="12">
    <location>
        <begin position="79"/>
        <end position="198"/>
    </location>
</feature>
<evidence type="ECO:0000256" key="3">
    <source>
        <dbReference type="ARBA" id="ARBA00010088"/>
    </source>
</evidence>
<keyword evidence="9 13" id="KW-0378">Hydrolase</keyword>
<dbReference type="InterPro" id="IPR002410">
    <property type="entry name" value="Peptidase_S33"/>
</dbReference>
<evidence type="ECO:0000256" key="9">
    <source>
        <dbReference type="ARBA" id="ARBA00022801"/>
    </source>
</evidence>
<evidence type="ECO:0000256" key="7">
    <source>
        <dbReference type="ARBA" id="ARBA00022490"/>
    </source>
</evidence>